<dbReference type="Proteomes" id="UP000275078">
    <property type="component" value="Unassembled WGS sequence"/>
</dbReference>
<feature type="compositionally biased region" description="Polar residues" evidence="1">
    <location>
        <begin position="928"/>
        <end position="941"/>
    </location>
</feature>
<accession>A0A3N4I1L9</accession>
<feature type="region of interest" description="Disordered" evidence="1">
    <location>
        <begin position="195"/>
        <end position="479"/>
    </location>
</feature>
<sequence length="1166" mass="127747">MAPHTGSPLYTPGDNRSPRRTALQTIETPPLKLFPIRTDSSTPNQEADHLTPSRSSTARSYFDYLPLRNPTNDLVSFQLQHEALTSAATALAAVTAATNLARATFSPPPIGCPEDSDIEQDLPLETLLHQQLTPHAPPPLRPPPNATLGFSSPLIGVPVGEDIEQDDDLERLLHQQLTQSAKKRVEKVRLIIDGKKMSEHQKTGGKQREKARPAGPREVHKMIPLTTPTRGGTRALPAFTEAETASPPHTPEHKPECSTPEPPKTTPPHLISTAFPDPHETPTRKPKTPAGTSLANSPVKKLTPRFPRQLPRGKSLSPSLLETPTRGEQIFGSPTKRSHTTGSVAGGSPTKFAGRDIRLVPQSPKRTHSPASPARHTVLVPVSPAKRRSLSPTKFAGRDIRLVPASPKRTRRSSSPTPHPKTSTASLLRLQSEEEKSFTTPDGRSAPYSTVSDDDEVFSHFLSSDSESELGEPNESGELVLGPELAPIAEESREDVVVPVSKGGLADRLDAGEKLDVKVEEWESENWRVLERTLGDIEEVEEEEEDGPVEGEFLARYGGEVGAGRKVTVSEEYELVDVVGQLEVTAEVSRRITVSSEEYEPVEVVGLSAARSEPVRKITASSEEYEPAEVVGQAASFSKASRKITVSSEEFQTVEGVHQDASTAEAVRKITVSSEEYEPLSPHAHEEYFEKTYGRVPEGQTLAASCPRVQAAAPQHSRSVESQEYLPHDVAPEPDKPLPKTIDPRPRPSPSPEPINHEDLPHQASDLPDASDFSEAFNEADLDDYEPSTSLLPGPTGGKSALSVAQMMSNISEMRTNGAMLDQAVMGTFNSARAMLEDMIERAQKSRESSVAGDDDDDYDGSYSDDGDHDSQDEDDSEDDEPEEASKPQGKLPPKGPARPPARKATIKAPIAPVVGTRPRRSVKGPLSTPQVLTPQPENSPVYTLGRAENAIASLIRAPLPPGYHDLDSPSIRGAGEVVVGTNKAVAGKVPRFENNNSNSNNNDNDEDEDEATSPEKKQQEKKKQGSHLHHRGTKQDPYRYITKTFSDGGFHRTDRSKNSRGLLDQRDRLLGDVQELLREGGFGQAEARQVRFSAENGKRHPKYDIIFRFKYASTAKGWWKVDDLVSRFRRDWTRSGERGGKEGVELLKRLREDVGRVVDWVRELK</sequence>
<feature type="compositionally biased region" description="Polar residues" evidence="1">
    <location>
        <begin position="438"/>
        <end position="451"/>
    </location>
</feature>
<reference evidence="2 3" key="1">
    <citation type="journal article" date="2018" name="Nat. Ecol. Evol.">
        <title>Pezizomycetes genomes reveal the molecular basis of ectomycorrhizal truffle lifestyle.</title>
        <authorList>
            <person name="Murat C."/>
            <person name="Payen T."/>
            <person name="Noel B."/>
            <person name="Kuo A."/>
            <person name="Morin E."/>
            <person name="Chen J."/>
            <person name="Kohler A."/>
            <person name="Krizsan K."/>
            <person name="Balestrini R."/>
            <person name="Da Silva C."/>
            <person name="Montanini B."/>
            <person name="Hainaut M."/>
            <person name="Levati E."/>
            <person name="Barry K.W."/>
            <person name="Belfiori B."/>
            <person name="Cichocki N."/>
            <person name="Clum A."/>
            <person name="Dockter R.B."/>
            <person name="Fauchery L."/>
            <person name="Guy J."/>
            <person name="Iotti M."/>
            <person name="Le Tacon F."/>
            <person name="Lindquist E.A."/>
            <person name="Lipzen A."/>
            <person name="Malagnac F."/>
            <person name="Mello A."/>
            <person name="Molinier V."/>
            <person name="Miyauchi S."/>
            <person name="Poulain J."/>
            <person name="Riccioni C."/>
            <person name="Rubini A."/>
            <person name="Sitrit Y."/>
            <person name="Splivallo R."/>
            <person name="Traeger S."/>
            <person name="Wang M."/>
            <person name="Zifcakova L."/>
            <person name="Wipf D."/>
            <person name="Zambonelli A."/>
            <person name="Paolocci F."/>
            <person name="Nowrousian M."/>
            <person name="Ottonello S."/>
            <person name="Baldrian P."/>
            <person name="Spatafora J.W."/>
            <person name="Henrissat B."/>
            <person name="Nagy L.G."/>
            <person name="Aury J.M."/>
            <person name="Wincker P."/>
            <person name="Grigoriev I.V."/>
            <person name="Bonfante P."/>
            <person name="Martin F.M."/>
        </authorList>
    </citation>
    <scope>NUCLEOTIDE SEQUENCE [LARGE SCALE GENOMIC DNA]</scope>
    <source>
        <strain evidence="2 3">RN42</strain>
    </source>
</reference>
<keyword evidence="3" id="KW-1185">Reference proteome</keyword>
<dbReference type="AlphaFoldDB" id="A0A3N4I1L9"/>
<feature type="compositionally biased region" description="Acidic residues" evidence="1">
    <location>
        <begin position="853"/>
        <end position="883"/>
    </location>
</feature>
<dbReference type="EMBL" id="ML119715">
    <property type="protein sequence ID" value="RPA78121.1"/>
    <property type="molecule type" value="Genomic_DNA"/>
</dbReference>
<feature type="region of interest" description="Disordered" evidence="1">
    <location>
        <begin position="1"/>
        <end position="56"/>
    </location>
</feature>
<feature type="region of interest" description="Disordered" evidence="1">
    <location>
        <begin position="840"/>
        <end position="941"/>
    </location>
</feature>
<evidence type="ECO:0000256" key="1">
    <source>
        <dbReference type="SAM" id="MobiDB-lite"/>
    </source>
</evidence>
<feature type="compositionally biased region" description="Basic and acidic residues" evidence="1">
    <location>
        <begin position="718"/>
        <end position="746"/>
    </location>
</feature>
<feature type="compositionally biased region" description="Acidic residues" evidence="1">
    <location>
        <begin position="1004"/>
        <end position="1013"/>
    </location>
</feature>
<organism evidence="2 3">
    <name type="scientific">Ascobolus immersus RN42</name>
    <dbReference type="NCBI Taxonomy" id="1160509"/>
    <lineage>
        <taxon>Eukaryota</taxon>
        <taxon>Fungi</taxon>
        <taxon>Dikarya</taxon>
        <taxon>Ascomycota</taxon>
        <taxon>Pezizomycotina</taxon>
        <taxon>Pezizomycetes</taxon>
        <taxon>Pezizales</taxon>
        <taxon>Ascobolaceae</taxon>
        <taxon>Ascobolus</taxon>
    </lineage>
</organism>
<feature type="region of interest" description="Disordered" evidence="1">
    <location>
        <begin position="705"/>
        <end position="801"/>
    </location>
</feature>
<proteinExistence type="predicted"/>
<feature type="compositionally biased region" description="Low complexity" evidence="1">
    <location>
        <begin position="994"/>
        <end position="1003"/>
    </location>
</feature>
<feature type="compositionally biased region" description="Basic and acidic residues" evidence="1">
    <location>
        <begin position="1050"/>
        <end position="1060"/>
    </location>
</feature>
<gene>
    <name evidence="2" type="ORF">BJ508DRAFT_329506</name>
</gene>
<protein>
    <submittedName>
        <fullName evidence="2">Uncharacterized protein</fullName>
    </submittedName>
</protein>
<feature type="compositionally biased region" description="Basic and acidic residues" evidence="1">
    <location>
        <begin position="1014"/>
        <end position="1024"/>
    </location>
</feature>
<feature type="compositionally biased region" description="Basic and acidic residues" evidence="1">
    <location>
        <begin position="195"/>
        <end position="221"/>
    </location>
</feature>
<name>A0A3N4I1L9_ASCIM</name>
<feature type="region of interest" description="Disordered" evidence="1">
    <location>
        <begin position="986"/>
        <end position="1060"/>
    </location>
</feature>
<evidence type="ECO:0000313" key="2">
    <source>
        <dbReference type="EMBL" id="RPA78121.1"/>
    </source>
</evidence>
<feature type="compositionally biased region" description="Low complexity" evidence="1">
    <location>
        <begin position="413"/>
        <end position="426"/>
    </location>
</feature>
<evidence type="ECO:0000313" key="3">
    <source>
        <dbReference type="Proteomes" id="UP000275078"/>
    </source>
</evidence>